<protein>
    <submittedName>
        <fullName evidence="2">Uncharacterized protein</fullName>
    </submittedName>
</protein>
<feature type="compositionally biased region" description="Low complexity" evidence="1">
    <location>
        <begin position="32"/>
        <end position="44"/>
    </location>
</feature>
<evidence type="ECO:0000256" key="1">
    <source>
        <dbReference type="SAM" id="MobiDB-lite"/>
    </source>
</evidence>
<dbReference type="Proteomes" id="UP001302812">
    <property type="component" value="Unassembled WGS sequence"/>
</dbReference>
<evidence type="ECO:0000313" key="2">
    <source>
        <dbReference type="EMBL" id="KAK4108101.1"/>
    </source>
</evidence>
<name>A0AAN6T8E9_9PEZI</name>
<reference evidence="2" key="1">
    <citation type="journal article" date="2023" name="Mol. Phylogenet. Evol.">
        <title>Genome-scale phylogeny and comparative genomics of the fungal order Sordariales.</title>
        <authorList>
            <person name="Hensen N."/>
            <person name="Bonometti L."/>
            <person name="Westerberg I."/>
            <person name="Brannstrom I.O."/>
            <person name="Guillou S."/>
            <person name="Cros-Aarteil S."/>
            <person name="Calhoun S."/>
            <person name="Haridas S."/>
            <person name="Kuo A."/>
            <person name="Mondo S."/>
            <person name="Pangilinan J."/>
            <person name="Riley R."/>
            <person name="LaButti K."/>
            <person name="Andreopoulos B."/>
            <person name="Lipzen A."/>
            <person name="Chen C."/>
            <person name="Yan M."/>
            <person name="Daum C."/>
            <person name="Ng V."/>
            <person name="Clum A."/>
            <person name="Steindorff A."/>
            <person name="Ohm R.A."/>
            <person name="Martin F."/>
            <person name="Silar P."/>
            <person name="Natvig D.O."/>
            <person name="Lalanne C."/>
            <person name="Gautier V."/>
            <person name="Ament-Velasquez S.L."/>
            <person name="Kruys A."/>
            <person name="Hutchinson M.I."/>
            <person name="Powell A.J."/>
            <person name="Barry K."/>
            <person name="Miller A.N."/>
            <person name="Grigoriev I.V."/>
            <person name="Debuchy R."/>
            <person name="Gladieux P."/>
            <person name="Hiltunen Thoren M."/>
            <person name="Johannesson H."/>
        </authorList>
    </citation>
    <scope>NUCLEOTIDE SEQUENCE</scope>
    <source>
        <strain evidence="2">CBS 508.74</strain>
    </source>
</reference>
<keyword evidence="3" id="KW-1185">Reference proteome</keyword>
<dbReference type="GeneID" id="89942339"/>
<comment type="caution">
    <text evidence="2">The sequence shown here is derived from an EMBL/GenBank/DDBJ whole genome shotgun (WGS) entry which is preliminary data.</text>
</comment>
<sequence>MAPTALVYFVDAGGKRVSGAVNTLLSPDHTAGDGTATGSGSSSSKPRPPRLHGRPGNVYQCGSNWQQLHHPVYVAAKQEAIAVFPCPHVLKHGLYWVGWFVIAEIEILRPTLLPFPPPE</sequence>
<proteinExistence type="predicted"/>
<organism evidence="2 3">
    <name type="scientific">Canariomyces notabilis</name>
    <dbReference type="NCBI Taxonomy" id="2074819"/>
    <lineage>
        <taxon>Eukaryota</taxon>
        <taxon>Fungi</taxon>
        <taxon>Dikarya</taxon>
        <taxon>Ascomycota</taxon>
        <taxon>Pezizomycotina</taxon>
        <taxon>Sordariomycetes</taxon>
        <taxon>Sordariomycetidae</taxon>
        <taxon>Sordariales</taxon>
        <taxon>Chaetomiaceae</taxon>
        <taxon>Canariomyces</taxon>
    </lineage>
</organism>
<reference evidence="2" key="2">
    <citation type="submission" date="2023-05" db="EMBL/GenBank/DDBJ databases">
        <authorList>
            <consortium name="Lawrence Berkeley National Laboratory"/>
            <person name="Steindorff A."/>
            <person name="Hensen N."/>
            <person name="Bonometti L."/>
            <person name="Westerberg I."/>
            <person name="Brannstrom I.O."/>
            <person name="Guillou S."/>
            <person name="Cros-Aarteil S."/>
            <person name="Calhoun S."/>
            <person name="Haridas S."/>
            <person name="Kuo A."/>
            <person name="Mondo S."/>
            <person name="Pangilinan J."/>
            <person name="Riley R."/>
            <person name="Labutti K."/>
            <person name="Andreopoulos B."/>
            <person name="Lipzen A."/>
            <person name="Chen C."/>
            <person name="Yanf M."/>
            <person name="Daum C."/>
            <person name="Ng V."/>
            <person name="Clum A."/>
            <person name="Ohm R."/>
            <person name="Martin F."/>
            <person name="Silar P."/>
            <person name="Natvig D."/>
            <person name="Lalanne C."/>
            <person name="Gautier V."/>
            <person name="Ament-Velasquez S.L."/>
            <person name="Kruys A."/>
            <person name="Hutchinson M.I."/>
            <person name="Powell A.J."/>
            <person name="Barry K."/>
            <person name="Miller A.N."/>
            <person name="Grigoriev I.V."/>
            <person name="Debuchy R."/>
            <person name="Gladieux P."/>
            <person name="Thoren M.H."/>
            <person name="Johannesson H."/>
        </authorList>
    </citation>
    <scope>NUCLEOTIDE SEQUENCE</scope>
    <source>
        <strain evidence="2">CBS 508.74</strain>
    </source>
</reference>
<evidence type="ECO:0000313" key="3">
    <source>
        <dbReference type="Proteomes" id="UP001302812"/>
    </source>
</evidence>
<accession>A0AAN6T8E9</accession>
<dbReference type="RefSeq" id="XP_064665671.1">
    <property type="nucleotide sequence ID" value="XM_064818214.1"/>
</dbReference>
<dbReference type="AlphaFoldDB" id="A0AAN6T8E9"/>
<dbReference type="EMBL" id="MU853366">
    <property type="protein sequence ID" value="KAK4108101.1"/>
    <property type="molecule type" value="Genomic_DNA"/>
</dbReference>
<feature type="region of interest" description="Disordered" evidence="1">
    <location>
        <begin position="24"/>
        <end position="56"/>
    </location>
</feature>
<gene>
    <name evidence="2" type="ORF">N656DRAFT_802171</name>
</gene>